<keyword evidence="4" id="KW-1185">Reference proteome</keyword>
<dbReference type="PANTHER" id="PTHR10281:SF76">
    <property type="entry name" value="CALCUTTA CUP-RELATED"/>
    <property type="match status" value="1"/>
</dbReference>
<dbReference type="GO" id="GO:0012505">
    <property type="term" value="C:endomembrane system"/>
    <property type="evidence" value="ECO:0007669"/>
    <property type="project" value="TreeGrafter"/>
</dbReference>
<dbReference type="PANTHER" id="PTHR10281">
    <property type="entry name" value="MEMBRANE-ASSOCIATED PROGESTERONE RECEPTOR COMPONENT-RELATED"/>
    <property type="match status" value="1"/>
</dbReference>
<comment type="caution">
    <text evidence="3">The sequence shown here is derived from an EMBL/GenBank/DDBJ whole genome shotgun (WGS) entry which is preliminary data.</text>
</comment>
<dbReference type="Pfam" id="PF00173">
    <property type="entry name" value="Cyt-b5"/>
    <property type="match status" value="1"/>
</dbReference>
<dbReference type="GO" id="GO:0016020">
    <property type="term" value="C:membrane"/>
    <property type="evidence" value="ECO:0007669"/>
    <property type="project" value="TreeGrafter"/>
</dbReference>
<reference evidence="3" key="1">
    <citation type="submission" date="2022-07" db="EMBL/GenBank/DDBJ databases">
        <title>Phylogenomic reconstructions and comparative analyses of Kickxellomycotina fungi.</title>
        <authorList>
            <person name="Reynolds N.K."/>
            <person name="Stajich J.E."/>
            <person name="Barry K."/>
            <person name="Grigoriev I.V."/>
            <person name="Crous P."/>
            <person name="Smith M.E."/>
        </authorList>
    </citation>
    <scope>NUCLEOTIDE SEQUENCE</scope>
    <source>
        <strain evidence="3">NBRC 105413</strain>
    </source>
</reference>
<dbReference type="InterPro" id="IPR036400">
    <property type="entry name" value="Cyt_B5-like_heme/steroid_sf"/>
</dbReference>
<accession>A0A9W7XFK0</accession>
<protein>
    <submittedName>
        <fullName evidence="3">Dihydrodipicolinate synthase</fullName>
    </submittedName>
</protein>
<gene>
    <name evidence="3" type="primary">DAP1_3</name>
    <name evidence="3" type="ORF">LPJ64_004798</name>
</gene>
<dbReference type="Gene3D" id="3.10.120.10">
    <property type="entry name" value="Cytochrome b5-like heme/steroid binding domain"/>
    <property type="match status" value="1"/>
</dbReference>
<dbReference type="SMART" id="SM01117">
    <property type="entry name" value="Cyt-b5"/>
    <property type="match status" value="1"/>
</dbReference>
<comment type="similarity">
    <text evidence="1">Belongs to the cytochrome b5 family. MAPR subfamily.</text>
</comment>
<evidence type="ECO:0000313" key="3">
    <source>
        <dbReference type="EMBL" id="KAJ1643435.1"/>
    </source>
</evidence>
<evidence type="ECO:0000259" key="2">
    <source>
        <dbReference type="SMART" id="SM01117"/>
    </source>
</evidence>
<evidence type="ECO:0000256" key="1">
    <source>
        <dbReference type="ARBA" id="ARBA00038357"/>
    </source>
</evidence>
<dbReference type="InterPro" id="IPR050577">
    <property type="entry name" value="MAPR/NEUFC/NENF-like"/>
</dbReference>
<dbReference type="AlphaFoldDB" id="A0A9W7XFK0"/>
<dbReference type="EMBL" id="JANBOH010000256">
    <property type="protein sequence ID" value="KAJ1643435.1"/>
    <property type="molecule type" value="Genomic_DNA"/>
</dbReference>
<evidence type="ECO:0000313" key="4">
    <source>
        <dbReference type="Proteomes" id="UP001145021"/>
    </source>
</evidence>
<proteinExistence type="inferred from homology"/>
<feature type="domain" description="Cytochrome b5 heme-binding" evidence="2">
    <location>
        <begin position="9"/>
        <end position="112"/>
    </location>
</feature>
<sequence length="114" mass="12125">MSESELQAYTLKELSNYDGNHGTSPALLLGLNGKVYDVSSGANFYGPGKAYNVLAGRDSTRALAKASLKAEDIPGPDDDPVDAMGLSESELETLKGWEQRLAAKYAVCGRLVSQ</sequence>
<dbReference type="Proteomes" id="UP001145021">
    <property type="component" value="Unassembled WGS sequence"/>
</dbReference>
<dbReference type="InterPro" id="IPR001199">
    <property type="entry name" value="Cyt_B5-like_heme/steroid-bd"/>
</dbReference>
<organism evidence="3 4">
    <name type="scientific">Coemansia asiatica</name>
    <dbReference type="NCBI Taxonomy" id="1052880"/>
    <lineage>
        <taxon>Eukaryota</taxon>
        <taxon>Fungi</taxon>
        <taxon>Fungi incertae sedis</taxon>
        <taxon>Zoopagomycota</taxon>
        <taxon>Kickxellomycotina</taxon>
        <taxon>Kickxellomycetes</taxon>
        <taxon>Kickxellales</taxon>
        <taxon>Kickxellaceae</taxon>
        <taxon>Coemansia</taxon>
    </lineage>
</organism>
<name>A0A9W7XFK0_9FUNG</name>
<dbReference type="SUPFAM" id="SSF55856">
    <property type="entry name" value="Cytochrome b5-like heme/steroid binding domain"/>
    <property type="match status" value="1"/>
</dbReference>